<protein>
    <recommendedName>
        <fullName evidence="1">Phospholipase C/D domain-containing protein</fullName>
    </recommendedName>
</protein>
<accession>A0A2T3G127</accession>
<name>A0A2T3G127_9FIRM</name>
<sequence length="254" mass="30800">MPAGYTHYCFGKDVYKHLDDQNIKDLLLRNENCFLIGLHGPDIFFYERWNKIARKMHQEKANTFFEKAQDIIQSEAQLAYILGFICHYLLDSQMHPYIKRMIKNTNMDHFEIESDYDRLLLKRNHQDPLHKEIYEHIRFKEKEICTIQSFFPELSYLDIKKALKGLKRIDHLLKAPSFLKRGLIYGCFHLTFNFHKLQGLIINYHHNKEMEKYNDILDKIYQQTLKEALIYLPLYIQNYKKHASLPERYYHNYK</sequence>
<dbReference type="Proteomes" id="UP000241201">
    <property type="component" value="Unassembled WGS sequence"/>
</dbReference>
<dbReference type="EMBL" id="PYLP01000003">
    <property type="protein sequence ID" value="PST41227.1"/>
    <property type="molecule type" value="Genomic_DNA"/>
</dbReference>
<proteinExistence type="predicted"/>
<dbReference type="AlphaFoldDB" id="A0A2T3G127"/>
<dbReference type="GeneID" id="77470174"/>
<feature type="domain" description="Phospholipase C/D" evidence="1">
    <location>
        <begin position="6"/>
        <end position="139"/>
    </location>
</feature>
<evidence type="ECO:0000313" key="2">
    <source>
        <dbReference type="EMBL" id="PST41227.1"/>
    </source>
</evidence>
<evidence type="ECO:0000259" key="1">
    <source>
        <dbReference type="Pfam" id="PF00882"/>
    </source>
</evidence>
<dbReference type="InterPro" id="IPR029002">
    <property type="entry name" value="PLPC/GPLD1"/>
</dbReference>
<dbReference type="Pfam" id="PF00882">
    <property type="entry name" value="Zn_dep_PLPC"/>
    <property type="match status" value="1"/>
</dbReference>
<comment type="caution">
    <text evidence="2">The sequence shown here is derived from an EMBL/GenBank/DDBJ whole genome shotgun (WGS) entry which is preliminary data.</text>
</comment>
<evidence type="ECO:0000313" key="3">
    <source>
        <dbReference type="Proteomes" id="UP000241201"/>
    </source>
</evidence>
<gene>
    <name evidence="2" type="ORF">C7U55_03525</name>
</gene>
<dbReference type="RefSeq" id="WP_106987383.1">
    <property type="nucleotide sequence ID" value="NZ_JAJCFI010000013.1"/>
</dbReference>
<reference evidence="3" key="1">
    <citation type="submission" date="2018-03" db="EMBL/GenBank/DDBJ databases">
        <title>Lachnoclostridium SNUG30370 gen.nov., sp.nov., isolated from human faeces.</title>
        <authorList>
            <person name="Seo B."/>
            <person name="Jeon K."/>
            <person name="Ko G."/>
        </authorList>
    </citation>
    <scope>NUCLEOTIDE SEQUENCE [LARGE SCALE GENOMIC DNA]</scope>
    <source>
        <strain evidence="3">SNUG30370</strain>
    </source>
</reference>
<keyword evidence="3" id="KW-1185">Reference proteome</keyword>
<organism evidence="2 3">
    <name type="scientific">Faecalibacillus faecis</name>
    <dbReference type="NCBI Taxonomy" id="1982628"/>
    <lineage>
        <taxon>Bacteria</taxon>
        <taxon>Bacillati</taxon>
        <taxon>Bacillota</taxon>
        <taxon>Erysipelotrichia</taxon>
        <taxon>Erysipelotrichales</taxon>
        <taxon>Coprobacillaceae</taxon>
        <taxon>Faecalibacillus</taxon>
    </lineage>
</organism>